<feature type="domain" description="ERAP1-like C-terminal" evidence="27">
    <location>
        <begin position="565"/>
        <end position="889"/>
    </location>
</feature>
<keyword evidence="12 24" id="KW-0378">Hydrolase</keyword>
<dbReference type="InterPro" id="IPR045357">
    <property type="entry name" value="Aminopeptidase_N-like_N"/>
</dbReference>
<evidence type="ECO:0000256" key="15">
    <source>
        <dbReference type="ARBA" id="ARBA00022989"/>
    </source>
</evidence>
<dbReference type="CDD" id="cd09601">
    <property type="entry name" value="M1_APN-Q_like"/>
    <property type="match status" value="1"/>
</dbReference>
<evidence type="ECO:0000256" key="21">
    <source>
        <dbReference type="PIRSR" id="PIRSR634016-1"/>
    </source>
</evidence>
<dbReference type="InterPro" id="IPR050344">
    <property type="entry name" value="Peptidase_M1_aminopeptidases"/>
</dbReference>
<dbReference type="GO" id="GO:0043171">
    <property type="term" value="P:peptide catabolic process"/>
    <property type="evidence" value="ECO:0007669"/>
    <property type="project" value="TreeGrafter"/>
</dbReference>
<dbReference type="GO" id="GO:0008270">
    <property type="term" value="F:zinc ion binding"/>
    <property type="evidence" value="ECO:0007669"/>
    <property type="project" value="UniProtKB-UniRule"/>
</dbReference>
<evidence type="ECO:0000256" key="19">
    <source>
        <dbReference type="ARBA" id="ARBA00023180"/>
    </source>
</evidence>
<evidence type="ECO:0000256" key="11">
    <source>
        <dbReference type="ARBA" id="ARBA00022729"/>
    </source>
</evidence>
<name>A0A9P0MY35_NEZVI</name>
<comment type="subcellular location">
    <subcellularLocation>
        <location evidence="3">Cell membrane</location>
        <topology evidence="3">Lipid-anchor</topology>
        <topology evidence="3">GPI-anchor</topology>
    </subcellularLocation>
    <subcellularLocation>
        <location evidence="2">Membrane</location>
        <topology evidence="2">Single-pass type II membrane protein</topology>
    </subcellularLocation>
</comment>
<dbReference type="OrthoDB" id="510539at2759"/>
<evidence type="ECO:0000256" key="6">
    <source>
        <dbReference type="ARBA" id="ARBA00022475"/>
    </source>
</evidence>
<accession>A0A9P0MY35</accession>
<dbReference type="FunFam" id="1.25.50.20:FF:000001">
    <property type="entry name" value="Aminopeptidase"/>
    <property type="match status" value="1"/>
</dbReference>
<dbReference type="InterPro" id="IPR024571">
    <property type="entry name" value="ERAP1-like_C_dom"/>
</dbReference>
<keyword evidence="18" id="KW-1015">Disulfide bond</keyword>
<gene>
    <name evidence="29" type="ORF">NEZAVI_LOCUS14563</name>
</gene>
<keyword evidence="9" id="KW-0812">Transmembrane</keyword>
<feature type="signal peptide" evidence="25">
    <location>
        <begin position="1"/>
        <end position="16"/>
    </location>
</feature>
<proteinExistence type="inferred from homology"/>
<reference evidence="29" key="1">
    <citation type="submission" date="2022-01" db="EMBL/GenBank/DDBJ databases">
        <authorList>
            <person name="King R."/>
        </authorList>
    </citation>
    <scope>NUCLEOTIDE SEQUENCE</scope>
</reference>
<dbReference type="Gene3D" id="2.60.40.1910">
    <property type="match status" value="1"/>
</dbReference>
<dbReference type="Gene3D" id="2.60.40.1730">
    <property type="entry name" value="tricorn interacting facor f3 domain"/>
    <property type="match status" value="1"/>
</dbReference>
<dbReference type="GO" id="GO:0098552">
    <property type="term" value="C:side of membrane"/>
    <property type="evidence" value="ECO:0007669"/>
    <property type="project" value="UniProtKB-KW"/>
</dbReference>
<evidence type="ECO:0000256" key="4">
    <source>
        <dbReference type="ARBA" id="ARBA00010136"/>
    </source>
</evidence>
<keyword evidence="11 25" id="KW-0732">Signal</keyword>
<comment type="catalytic activity">
    <reaction evidence="1">
        <text>Release of an N-terminal amino acid, Xaa-|-Yaa- from a peptide, amide or arylamide. Xaa is preferably Ala, but may be most amino acids including Pro (slow action). When a terminal hydrophobic residue is followed by a prolyl residue, the two may be released as an intact Xaa-Pro dipeptide.</text>
        <dbReference type="EC" id="3.4.11.2"/>
    </reaction>
</comment>
<dbReference type="SUPFAM" id="SSF55486">
    <property type="entry name" value="Metalloproteases ('zincins'), catalytic domain"/>
    <property type="match status" value="1"/>
</dbReference>
<keyword evidence="15" id="KW-1133">Transmembrane helix</keyword>
<dbReference type="GO" id="GO:0005886">
    <property type="term" value="C:plasma membrane"/>
    <property type="evidence" value="ECO:0007669"/>
    <property type="project" value="UniProtKB-SubCell"/>
</dbReference>
<feature type="domain" description="Peptidase M1 membrane alanine aminopeptidase" evidence="26">
    <location>
        <begin position="262"/>
        <end position="483"/>
    </location>
</feature>
<evidence type="ECO:0000256" key="9">
    <source>
        <dbReference type="ARBA" id="ARBA00022692"/>
    </source>
</evidence>
<dbReference type="PRINTS" id="PR00756">
    <property type="entry name" value="ALADIPTASE"/>
</dbReference>
<evidence type="ECO:0000313" key="29">
    <source>
        <dbReference type="EMBL" id="CAH1406677.1"/>
    </source>
</evidence>
<comment type="similarity">
    <text evidence="4 24">Belongs to the peptidase M1 family.</text>
</comment>
<evidence type="ECO:0000256" key="22">
    <source>
        <dbReference type="PIRSR" id="PIRSR634016-3"/>
    </source>
</evidence>
<dbReference type="Pfam" id="PF01433">
    <property type="entry name" value="Peptidase_M1"/>
    <property type="match status" value="1"/>
</dbReference>
<evidence type="ECO:0000256" key="17">
    <source>
        <dbReference type="ARBA" id="ARBA00023136"/>
    </source>
</evidence>
<evidence type="ECO:0000256" key="3">
    <source>
        <dbReference type="ARBA" id="ARBA00004609"/>
    </source>
</evidence>
<dbReference type="GO" id="GO:0016285">
    <property type="term" value="F:alanyl aminopeptidase activity"/>
    <property type="evidence" value="ECO:0007669"/>
    <property type="project" value="UniProtKB-EC"/>
</dbReference>
<dbReference type="EC" id="3.4.11.-" evidence="24"/>
<evidence type="ECO:0000256" key="18">
    <source>
        <dbReference type="ARBA" id="ARBA00023157"/>
    </source>
</evidence>
<organism evidence="29 30">
    <name type="scientific">Nezara viridula</name>
    <name type="common">Southern green stink bug</name>
    <name type="synonym">Cimex viridulus</name>
    <dbReference type="NCBI Taxonomy" id="85310"/>
    <lineage>
        <taxon>Eukaryota</taxon>
        <taxon>Metazoa</taxon>
        <taxon>Ecdysozoa</taxon>
        <taxon>Arthropoda</taxon>
        <taxon>Hexapoda</taxon>
        <taxon>Insecta</taxon>
        <taxon>Pterygota</taxon>
        <taxon>Neoptera</taxon>
        <taxon>Paraneoptera</taxon>
        <taxon>Hemiptera</taxon>
        <taxon>Heteroptera</taxon>
        <taxon>Panheteroptera</taxon>
        <taxon>Pentatomomorpha</taxon>
        <taxon>Pentatomoidea</taxon>
        <taxon>Pentatomidae</taxon>
        <taxon>Pentatominae</taxon>
        <taxon>Nezara</taxon>
    </lineage>
</organism>
<evidence type="ECO:0000256" key="7">
    <source>
        <dbReference type="ARBA" id="ARBA00022622"/>
    </source>
</evidence>
<evidence type="ECO:0000313" key="30">
    <source>
        <dbReference type="Proteomes" id="UP001152798"/>
    </source>
</evidence>
<keyword evidence="20" id="KW-0449">Lipoprotein</keyword>
<evidence type="ECO:0000256" key="2">
    <source>
        <dbReference type="ARBA" id="ARBA00004606"/>
    </source>
</evidence>
<keyword evidence="19" id="KW-0325">Glycoprotein</keyword>
<feature type="binding site" evidence="22">
    <location>
        <position position="331"/>
    </location>
    <ligand>
        <name>Zn(2+)</name>
        <dbReference type="ChEBI" id="CHEBI:29105"/>
        <note>catalytic</note>
    </ligand>
</feature>
<evidence type="ECO:0000256" key="1">
    <source>
        <dbReference type="ARBA" id="ARBA00000098"/>
    </source>
</evidence>
<dbReference type="GO" id="GO:0070006">
    <property type="term" value="F:metalloaminopeptidase activity"/>
    <property type="evidence" value="ECO:0007669"/>
    <property type="project" value="TreeGrafter"/>
</dbReference>
<protein>
    <recommendedName>
        <fullName evidence="24">Aminopeptidase</fullName>
        <ecNumber evidence="24">3.4.11.-</ecNumber>
    </recommendedName>
</protein>
<evidence type="ECO:0000256" key="12">
    <source>
        <dbReference type="ARBA" id="ARBA00022801"/>
    </source>
</evidence>
<keyword evidence="13 22" id="KW-0862">Zinc</keyword>
<evidence type="ECO:0000256" key="8">
    <source>
        <dbReference type="ARBA" id="ARBA00022670"/>
    </source>
</evidence>
<dbReference type="FunFam" id="2.60.40.1910:FF:000008">
    <property type="entry name" value="Aminopeptidase"/>
    <property type="match status" value="1"/>
</dbReference>
<evidence type="ECO:0000256" key="23">
    <source>
        <dbReference type="PIRSR" id="PIRSR634016-4"/>
    </source>
</evidence>
<feature type="binding site" evidence="22">
    <location>
        <position position="354"/>
    </location>
    <ligand>
        <name>Zn(2+)</name>
        <dbReference type="ChEBI" id="CHEBI:29105"/>
        <note>catalytic</note>
    </ligand>
</feature>
<dbReference type="GO" id="GO:0042277">
    <property type="term" value="F:peptide binding"/>
    <property type="evidence" value="ECO:0007669"/>
    <property type="project" value="TreeGrafter"/>
</dbReference>
<evidence type="ECO:0000256" key="10">
    <source>
        <dbReference type="ARBA" id="ARBA00022723"/>
    </source>
</evidence>
<evidence type="ECO:0000256" key="20">
    <source>
        <dbReference type="ARBA" id="ARBA00023288"/>
    </source>
</evidence>
<dbReference type="PANTHER" id="PTHR11533">
    <property type="entry name" value="PROTEASE M1 ZINC METALLOPROTEASE"/>
    <property type="match status" value="1"/>
</dbReference>
<keyword evidence="10 22" id="KW-0479">Metal-binding</keyword>
<dbReference type="Pfam" id="PF17900">
    <property type="entry name" value="Peptidase_M1_N"/>
    <property type="match status" value="1"/>
</dbReference>
<feature type="active site" description="Proton acceptor" evidence="21">
    <location>
        <position position="332"/>
    </location>
</feature>
<dbReference type="SUPFAM" id="SSF63737">
    <property type="entry name" value="Leukotriene A4 hydrolase N-terminal domain"/>
    <property type="match status" value="1"/>
</dbReference>
<keyword evidence="17" id="KW-0472">Membrane</keyword>
<feature type="binding site" evidence="22">
    <location>
        <position position="335"/>
    </location>
    <ligand>
        <name>Zn(2+)</name>
        <dbReference type="ChEBI" id="CHEBI:29105"/>
        <note>catalytic</note>
    </ligand>
</feature>
<dbReference type="InterPro" id="IPR014782">
    <property type="entry name" value="Peptidase_M1_dom"/>
</dbReference>
<comment type="cofactor">
    <cofactor evidence="22 24">
        <name>Zn(2+)</name>
        <dbReference type="ChEBI" id="CHEBI:29105"/>
    </cofactor>
    <text evidence="22 24">Binds 1 zinc ion per subunit.</text>
</comment>
<dbReference type="InterPro" id="IPR034016">
    <property type="entry name" value="M1_APN-typ"/>
</dbReference>
<evidence type="ECO:0000259" key="27">
    <source>
        <dbReference type="Pfam" id="PF11838"/>
    </source>
</evidence>
<keyword evidence="5 24" id="KW-0031">Aminopeptidase</keyword>
<dbReference type="GO" id="GO:0006508">
    <property type="term" value="P:proteolysis"/>
    <property type="evidence" value="ECO:0007669"/>
    <property type="project" value="UniProtKB-KW"/>
</dbReference>
<dbReference type="GO" id="GO:0005737">
    <property type="term" value="C:cytoplasm"/>
    <property type="evidence" value="ECO:0007669"/>
    <property type="project" value="TreeGrafter"/>
</dbReference>
<dbReference type="Gene3D" id="1.10.390.10">
    <property type="entry name" value="Neutral Protease Domain 2"/>
    <property type="match status" value="1"/>
</dbReference>
<feature type="chain" id="PRO_5040475569" description="Aminopeptidase" evidence="25">
    <location>
        <begin position="17"/>
        <end position="910"/>
    </location>
</feature>
<keyword evidence="30" id="KW-1185">Reference proteome</keyword>
<dbReference type="Proteomes" id="UP001152798">
    <property type="component" value="Chromosome 6"/>
</dbReference>
<sequence length="910" mass="105234">MIWLLLTVVGVAEVSALAGYRLPGNVKPTHYILEVLTELEDPNFKFSGEVWIKVECIEPTNTIILHSKQLNITEEETTVKEIVSKDELVPLSITSQKLVKENDFLIIKLGQNLKQGTMYILHIAFAGSLQEDLAGYYRSSYIDQQSNSTKWLAVTQFEATDARKAFPCFDEPEMKAKFTVRLAHKNSFKAVSNMPLSKTVPYEKKEDYAWSHFEDSVPMSTYLVAYLVSEFEFKEAPARHNNVTFRIWSRKDALSQTELAQDVGPKVLEYYETYFDEKYPLPKQDMAAIPDFSAGAMENWGLITYRETALLYDDKVSSKVSQDRIAYVIAHELAHQWFGNLVTMKWWTDLWLNEGFATYVGTLGVEELYPEWGYLKESMLDYARFVFDLDSLVSSHPVSKEIGHPDEISQIFDTISYKKGCVILRMMHLFLGDSFKLGVTKYLRKHKYGNAEQDDLWAALTEQAHADGNLDQSLTVKEVMDTWTVQTGYPLVTVVRDYEKGTAKLTQKRYLQVKPEGAVNDTCWWIPITYTTQDKPDFKDTLPKLWMNCANRDTVELTKLDPSSWLLLNIDVGGLYRVHYDEQNWKLISDTLNSDKYTDISTTNRADLLMTIMDLAWTGDIAYEQALSLVSYLAREKDWLPWKIGLNKLGALNKILSRTPSYSYFKDFMTKLITPIYQEYNKLAIIPEQHDKMKLHISISKWAVDLEIGDSLKQIQELFVKWMETEDPDKNNPIPKDLRTNVYCNSVWYGGPHIWDFLFKRYQNSNVGTEKSTIMYALACSRDIWILNRYLEWSIDEDSDVRKQDSASVFSSIARHSIGYYVACDFLQRRIKDIYLYHSSKGHRLGSYIETCADSIIYEDELKKWKDFIAANKEYLKEAQLATNQSIEAALANTKWYANHYKTITKLMKS</sequence>
<evidence type="ECO:0000256" key="13">
    <source>
        <dbReference type="ARBA" id="ARBA00022833"/>
    </source>
</evidence>
<feature type="domain" description="Aminopeptidase N-like N-terminal" evidence="28">
    <location>
        <begin position="27"/>
        <end position="223"/>
    </location>
</feature>
<dbReference type="Pfam" id="PF11838">
    <property type="entry name" value="ERAP1_C"/>
    <property type="match status" value="1"/>
</dbReference>
<dbReference type="AlphaFoldDB" id="A0A9P0MY35"/>
<evidence type="ECO:0000256" key="25">
    <source>
        <dbReference type="SAM" id="SignalP"/>
    </source>
</evidence>
<evidence type="ECO:0000256" key="24">
    <source>
        <dbReference type="RuleBase" id="RU364040"/>
    </source>
</evidence>
<keyword evidence="16 24" id="KW-0482">Metalloprotease</keyword>
<evidence type="ECO:0000259" key="28">
    <source>
        <dbReference type="Pfam" id="PF17900"/>
    </source>
</evidence>
<dbReference type="GO" id="GO:0005615">
    <property type="term" value="C:extracellular space"/>
    <property type="evidence" value="ECO:0007669"/>
    <property type="project" value="TreeGrafter"/>
</dbReference>
<evidence type="ECO:0000256" key="5">
    <source>
        <dbReference type="ARBA" id="ARBA00022438"/>
    </source>
</evidence>
<dbReference type="FunFam" id="2.60.40.1730:FF:000012">
    <property type="entry name" value="Aminopeptidase N"/>
    <property type="match status" value="1"/>
</dbReference>
<dbReference type="EMBL" id="OV725082">
    <property type="protein sequence ID" value="CAH1406677.1"/>
    <property type="molecule type" value="Genomic_DNA"/>
</dbReference>
<keyword evidence="7" id="KW-0336">GPI-anchor</keyword>
<dbReference type="InterPro" id="IPR042097">
    <property type="entry name" value="Aminopeptidase_N-like_N_sf"/>
</dbReference>
<feature type="site" description="Transition state stabilizer" evidence="23">
    <location>
        <position position="417"/>
    </location>
</feature>
<dbReference type="InterPro" id="IPR001930">
    <property type="entry name" value="Peptidase_M1"/>
</dbReference>
<evidence type="ECO:0000259" key="26">
    <source>
        <dbReference type="Pfam" id="PF01433"/>
    </source>
</evidence>
<keyword evidence="8 24" id="KW-0645">Protease</keyword>
<evidence type="ECO:0000256" key="16">
    <source>
        <dbReference type="ARBA" id="ARBA00023049"/>
    </source>
</evidence>
<evidence type="ECO:0000256" key="14">
    <source>
        <dbReference type="ARBA" id="ARBA00022968"/>
    </source>
</evidence>
<dbReference type="FunFam" id="1.10.390.10:FF:000001">
    <property type="entry name" value="Aminopeptidase"/>
    <property type="match status" value="1"/>
</dbReference>
<dbReference type="InterPro" id="IPR027268">
    <property type="entry name" value="Peptidase_M4/M1_CTD_sf"/>
</dbReference>
<dbReference type="PANTHER" id="PTHR11533:SF253">
    <property type="entry name" value="AMINOPEPTIDASE-RELATED"/>
    <property type="match status" value="1"/>
</dbReference>
<keyword evidence="6" id="KW-1003">Cell membrane</keyword>
<dbReference type="Gene3D" id="1.25.50.20">
    <property type="match status" value="1"/>
</dbReference>
<keyword evidence="14" id="KW-0735">Signal-anchor</keyword>